<organism evidence="1 2">
    <name type="scientific">Caenorhabditis remanei</name>
    <name type="common">Caenorhabditis vulgaris</name>
    <dbReference type="NCBI Taxonomy" id="31234"/>
    <lineage>
        <taxon>Eukaryota</taxon>
        <taxon>Metazoa</taxon>
        <taxon>Ecdysozoa</taxon>
        <taxon>Nematoda</taxon>
        <taxon>Chromadorea</taxon>
        <taxon>Rhabditida</taxon>
        <taxon>Rhabditina</taxon>
        <taxon>Rhabditomorpha</taxon>
        <taxon>Rhabditoidea</taxon>
        <taxon>Rhabditidae</taxon>
        <taxon>Peloderinae</taxon>
        <taxon>Caenorhabditis</taxon>
    </lineage>
</organism>
<dbReference type="AlphaFoldDB" id="A0A6A5HYT8"/>
<dbReference type="CTD" id="78773607"/>
<sequence>MEPKLLSSLTMLHSKHCCTGQTCQAQIQYAELFQVGTFSVNECQHSRFATSVSQLSTRCRSRSFRCRQTTAAGELNDNNVAHRLISTDENGYFHELTQLRNGLPPSYAILSGDVKFNAAGSRVISAGSDDVSDQPPAKRRHIAKKKILPDEEAIHYRHIATRKLQAKHILFGNF</sequence>
<protein>
    <submittedName>
        <fullName evidence="1">Uncharacterized protein</fullName>
    </submittedName>
</protein>
<evidence type="ECO:0000313" key="1">
    <source>
        <dbReference type="EMBL" id="KAF1771542.1"/>
    </source>
</evidence>
<accession>A0A6A5HYT8</accession>
<name>A0A6A5HYT8_CAERE</name>
<reference evidence="1 2" key="1">
    <citation type="submission" date="2019-12" db="EMBL/GenBank/DDBJ databases">
        <title>Chromosome-level assembly of the Caenorhabditis remanei genome.</title>
        <authorList>
            <person name="Teterina A.A."/>
            <person name="Willis J.H."/>
            <person name="Phillips P.C."/>
        </authorList>
    </citation>
    <scope>NUCLEOTIDE SEQUENCE [LARGE SCALE GENOMIC DNA]</scope>
    <source>
        <strain evidence="1 2">PX506</strain>
        <tissue evidence="1">Whole organism</tissue>
    </source>
</reference>
<proteinExistence type="predicted"/>
<dbReference type="Proteomes" id="UP000483820">
    <property type="component" value="Chromosome I"/>
</dbReference>
<gene>
    <name evidence="1" type="ORF">GCK72_003369</name>
</gene>
<dbReference type="GeneID" id="78773607"/>
<dbReference type="RefSeq" id="XP_053592655.1">
    <property type="nucleotide sequence ID" value="XM_053724010.1"/>
</dbReference>
<dbReference type="EMBL" id="WUAV01000001">
    <property type="protein sequence ID" value="KAF1771542.1"/>
    <property type="molecule type" value="Genomic_DNA"/>
</dbReference>
<dbReference type="KEGG" id="crq:GCK72_003369"/>
<comment type="caution">
    <text evidence="1">The sequence shown here is derived from an EMBL/GenBank/DDBJ whole genome shotgun (WGS) entry which is preliminary data.</text>
</comment>
<evidence type="ECO:0000313" key="2">
    <source>
        <dbReference type="Proteomes" id="UP000483820"/>
    </source>
</evidence>